<dbReference type="AlphaFoldDB" id="A0A1I7ULQ5"/>
<dbReference type="WBParaSite" id="Csp11.Scaffold630.g17218.t1">
    <property type="protein sequence ID" value="Csp11.Scaffold630.g17218.t1"/>
    <property type="gene ID" value="Csp11.Scaffold630.g17218"/>
</dbReference>
<evidence type="ECO:0000313" key="2">
    <source>
        <dbReference type="Proteomes" id="UP000095282"/>
    </source>
</evidence>
<protein>
    <submittedName>
        <fullName evidence="3">Transmembrane domain-containing protein</fullName>
    </submittedName>
</protein>
<feature type="transmembrane region" description="Helical" evidence="1">
    <location>
        <begin position="59"/>
        <end position="83"/>
    </location>
</feature>
<evidence type="ECO:0000313" key="3">
    <source>
        <dbReference type="WBParaSite" id="Csp11.Scaffold630.g17218.t1"/>
    </source>
</evidence>
<name>A0A1I7ULQ5_9PELO</name>
<reference evidence="3" key="1">
    <citation type="submission" date="2016-11" db="UniProtKB">
        <authorList>
            <consortium name="WormBaseParasite"/>
        </authorList>
    </citation>
    <scope>IDENTIFICATION</scope>
</reference>
<keyword evidence="1" id="KW-1133">Transmembrane helix</keyword>
<accession>A0A1I7ULQ5</accession>
<keyword evidence="1" id="KW-0472">Membrane</keyword>
<dbReference type="Proteomes" id="UP000095282">
    <property type="component" value="Unplaced"/>
</dbReference>
<keyword evidence="1" id="KW-0812">Transmembrane</keyword>
<sequence length="198" mass="22938">MQCYVFTGRDVIEDEYTAAERNIKAQCKRLTSLSQELIAYQAAIDHKKYLNLKFFSNQILINLAMLSNVLVLLISCLSCYQFIYITKFNDSLSLVGLVITAMIPTIYATFGVFLAIFKVEQDDGVFSLIAYNPQGFQETRMEHRGCVYETVSFKGRSRYHLYYHRREADRQAHEGQLKAVLPEPEYQVFRGEEGYQHV</sequence>
<keyword evidence="2" id="KW-1185">Reference proteome</keyword>
<proteinExistence type="predicted"/>
<feature type="transmembrane region" description="Helical" evidence="1">
    <location>
        <begin position="95"/>
        <end position="117"/>
    </location>
</feature>
<evidence type="ECO:0000256" key="1">
    <source>
        <dbReference type="SAM" id="Phobius"/>
    </source>
</evidence>
<organism evidence="2 3">
    <name type="scientific">Caenorhabditis tropicalis</name>
    <dbReference type="NCBI Taxonomy" id="1561998"/>
    <lineage>
        <taxon>Eukaryota</taxon>
        <taxon>Metazoa</taxon>
        <taxon>Ecdysozoa</taxon>
        <taxon>Nematoda</taxon>
        <taxon>Chromadorea</taxon>
        <taxon>Rhabditida</taxon>
        <taxon>Rhabditina</taxon>
        <taxon>Rhabditomorpha</taxon>
        <taxon>Rhabditoidea</taxon>
        <taxon>Rhabditidae</taxon>
        <taxon>Peloderinae</taxon>
        <taxon>Caenorhabditis</taxon>
    </lineage>
</organism>